<protein>
    <submittedName>
        <fullName evidence="8">Efflux RND transporter periplasmic adaptor subunit</fullName>
    </submittedName>
</protein>
<organism evidence="8 9">
    <name type="scientific">Alkalimarinus sediminis</name>
    <dbReference type="NCBI Taxonomy" id="1632866"/>
    <lineage>
        <taxon>Bacteria</taxon>
        <taxon>Pseudomonadati</taxon>
        <taxon>Pseudomonadota</taxon>
        <taxon>Gammaproteobacteria</taxon>
        <taxon>Alteromonadales</taxon>
        <taxon>Alteromonadaceae</taxon>
        <taxon>Alkalimarinus</taxon>
    </lineage>
</organism>
<reference evidence="8" key="1">
    <citation type="submission" date="2022-07" db="EMBL/GenBank/DDBJ databases">
        <title>Alkalimarinus sp. nov., isolated from gut of a Alitta virens.</title>
        <authorList>
            <person name="Yang A.I."/>
            <person name="Shin N.-R."/>
        </authorList>
    </citation>
    <scope>NUCLEOTIDE SEQUENCE</scope>
    <source>
        <strain evidence="8">FA028</strain>
    </source>
</reference>
<feature type="domain" description="Multidrug resistance protein MdtA-like barrel-sandwich hybrid" evidence="5">
    <location>
        <begin position="79"/>
        <end position="211"/>
    </location>
</feature>
<sequence length="402" mass="43638">MILKTILDMDSNMIKTVRNCLWVASLATVGLIVSGCGDNSANKQSSADAPLPSVVVSTVSSLSISPTRRFIGRTEAVEDVQIKARVSGYLLSMDFVEGQNVKQGDVLFEIDPKPYQAEVSRLSAEVNRQQASLTNAKRNYRRGNELIEKGFISAMEMDDLTSKRDQAKAALQSSEAALEAAKLNLSYTKILAPISGRIGRKSLSIGDLVSPESGVLVTIVTVDPMYVTFDISEKLVATASGQKNSLSEATKALPIPSIELPNGEMYDQQGQFDFVDNRVDPATGTVKVRAVFPNDKGMLIPGQYVTAVVSASEVMDAILIPQAAVSEDQQGHFVMVIDDQDTVQVRRVEMGDRVEVNWVVDNGLTVGERLIVEGLQKVRTGQKVNPVEQTVKAFDETNSKLP</sequence>
<feature type="domain" description="Multidrug resistance protein MdtA-like alpha-helical hairpin" evidence="4">
    <location>
        <begin position="121"/>
        <end position="188"/>
    </location>
</feature>
<dbReference type="AlphaFoldDB" id="A0A9E8HL47"/>
<evidence type="ECO:0000259" key="6">
    <source>
        <dbReference type="Pfam" id="PF25944"/>
    </source>
</evidence>
<dbReference type="RefSeq" id="WP_251812412.1">
    <property type="nucleotide sequence ID" value="NZ_CP101527.1"/>
</dbReference>
<evidence type="ECO:0000259" key="7">
    <source>
        <dbReference type="Pfam" id="PF25967"/>
    </source>
</evidence>
<dbReference type="FunFam" id="2.40.420.20:FF:000001">
    <property type="entry name" value="Efflux RND transporter periplasmic adaptor subunit"/>
    <property type="match status" value="1"/>
</dbReference>
<name>A0A9E8HL47_9ALTE</name>
<dbReference type="Gene3D" id="1.10.287.470">
    <property type="entry name" value="Helix hairpin bin"/>
    <property type="match status" value="1"/>
</dbReference>
<dbReference type="SUPFAM" id="SSF111369">
    <property type="entry name" value="HlyD-like secretion proteins"/>
    <property type="match status" value="1"/>
</dbReference>
<comment type="subcellular location">
    <subcellularLocation>
        <location evidence="1">Cell inner membrane</location>
        <topology evidence="1">Lipid-anchor</topology>
    </subcellularLocation>
</comment>
<dbReference type="Gene3D" id="2.40.50.100">
    <property type="match status" value="1"/>
</dbReference>
<evidence type="ECO:0000313" key="9">
    <source>
        <dbReference type="Proteomes" id="UP001164472"/>
    </source>
</evidence>
<dbReference type="InterPro" id="IPR058627">
    <property type="entry name" value="MdtA-like_C"/>
</dbReference>
<evidence type="ECO:0000256" key="1">
    <source>
        <dbReference type="ARBA" id="ARBA00004519"/>
    </source>
</evidence>
<dbReference type="PANTHER" id="PTHR30158:SF10">
    <property type="entry name" value="CATION EFFLUX PUMP"/>
    <property type="match status" value="1"/>
</dbReference>
<dbReference type="KEGG" id="asem:NNL22_08710"/>
<dbReference type="PANTHER" id="PTHR30158">
    <property type="entry name" value="ACRA/E-RELATED COMPONENT OF DRUG EFFLUX TRANSPORTER"/>
    <property type="match status" value="1"/>
</dbReference>
<dbReference type="Gene3D" id="2.40.30.170">
    <property type="match status" value="1"/>
</dbReference>
<comment type="similarity">
    <text evidence="2">Belongs to the membrane fusion protein (MFP) (TC 8.A.1) family.</text>
</comment>
<dbReference type="GO" id="GO:0046677">
    <property type="term" value="P:response to antibiotic"/>
    <property type="evidence" value="ECO:0007669"/>
    <property type="project" value="TreeGrafter"/>
</dbReference>
<keyword evidence="9" id="KW-1185">Reference proteome</keyword>
<dbReference type="Pfam" id="PF25967">
    <property type="entry name" value="RND-MFP_C"/>
    <property type="match status" value="1"/>
</dbReference>
<dbReference type="InterPro" id="IPR006143">
    <property type="entry name" value="RND_pump_MFP"/>
</dbReference>
<dbReference type="InterPro" id="IPR058625">
    <property type="entry name" value="MdtA-like_BSH"/>
</dbReference>
<evidence type="ECO:0000256" key="3">
    <source>
        <dbReference type="SAM" id="Coils"/>
    </source>
</evidence>
<dbReference type="GO" id="GO:0022857">
    <property type="term" value="F:transmembrane transporter activity"/>
    <property type="evidence" value="ECO:0007669"/>
    <property type="project" value="InterPro"/>
</dbReference>
<feature type="domain" description="Multidrug resistance protein MdtA-like beta-barrel" evidence="6">
    <location>
        <begin position="224"/>
        <end position="310"/>
    </location>
</feature>
<accession>A0A9E8HL47</accession>
<proteinExistence type="inferred from homology"/>
<dbReference type="NCBIfam" id="TIGR01730">
    <property type="entry name" value="RND_mfp"/>
    <property type="match status" value="1"/>
</dbReference>
<evidence type="ECO:0000259" key="5">
    <source>
        <dbReference type="Pfam" id="PF25917"/>
    </source>
</evidence>
<feature type="coiled-coil region" evidence="3">
    <location>
        <begin position="119"/>
        <end position="184"/>
    </location>
</feature>
<dbReference type="InterPro" id="IPR058626">
    <property type="entry name" value="MdtA-like_b-barrel"/>
</dbReference>
<dbReference type="Pfam" id="PF25917">
    <property type="entry name" value="BSH_RND"/>
    <property type="match status" value="1"/>
</dbReference>
<dbReference type="Proteomes" id="UP001164472">
    <property type="component" value="Chromosome"/>
</dbReference>
<dbReference type="Gene3D" id="2.40.420.20">
    <property type="match status" value="1"/>
</dbReference>
<keyword evidence="3" id="KW-0175">Coiled coil</keyword>
<dbReference type="EMBL" id="CP101527">
    <property type="protein sequence ID" value="UZW76648.1"/>
    <property type="molecule type" value="Genomic_DNA"/>
</dbReference>
<evidence type="ECO:0000256" key="2">
    <source>
        <dbReference type="ARBA" id="ARBA00009477"/>
    </source>
</evidence>
<dbReference type="Pfam" id="PF25876">
    <property type="entry name" value="HH_MFP_RND"/>
    <property type="match status" value="1"/>
</dbReference>
<feature type="domain" description="Multidrug resistance protein MdtA-like C-terminal permuted SH3" evidence="7">
    <location>
        <begin position="316"/>
        <end position="377"/>
    </location>
</feature>
<dbReference type="GO" id="GO:0005886">
    <property type="term" value="C:plasma membrane"/>
    <property type="evidence" value="ECO:0007669"/>
    <property type="project" value="UniProtKB-SubCell"/>
</dbReference>
<evidence type="ECO:0000313" key="8">
    <source>
        <dbReference type="EMBL" id="UZW76648.1"/>
    </source>
</evidence>
<dbReference type="InterPro" id="IPR058624">
    <property type="entry name" value="MdtA-like_HH"/>
</dbReference>
<evidence type="ECO:0000259" key="4">
    <source>
        <dbReference type="Pfam" id="PF25876"/>
    </source>
</evidence>
<dbReference type="Pfam" id="PF25944">
    <property type="entry name" value="Beta-barrel_RND"/>
    <property type="match status" value="1"/>
</dbReference>
<gene>
    <name evidence="8" type="ORF">NNL22_08710</name>
</gene>